<evidence type="ECO:0000256" key="1">
    <source>
        <dbReference type="ARBA" id="ARBA00004747"/>
    </source>
</evidence>
<dbReference type="InterPro" id="IPR000031">
    <property type="entry name" value="PurE_dom"/>
</dbReference>
<comment type="pathway">
    <text evidence="1">Purine metabolism; IMP biosynthesis via de novo pathway; 5-amino-1-(5-phospho-D-ribosyl)imidazole-4-carboxylate from 5-amino-1-(5-phospho-D-ribosyl)imidazole (carboxylase route): step 1/1.</text>
</comment>
<sequence length="106" mass="11670">MEYDQGQKMNMMLNGIRWFSKELGKLDFNMEFNTNEGEDNTTGERGIQVIIAGAGGAAHLPGMVAAEASQLLLLVQGCSPFTRYGSCIDTLTCHWSSCACFSIRWP</sequence>
<dbReference type="GO" id="GO:0004638">
    <property type="term" value="F:phosphoribosylaminoimidazole carboxylase activity"/>
    <property type="evidence" value="ECO:0007669"/>
    <property type="project" value="UniProtKB-EC"/>
</dbReference>
<keyword evidence="5" id="KW-1185">Reference proteome</keyword>
<dbReference type="EC" id="4.1.1.21" evidence="2"/>
<evidence type="ECO:0000313" key="5">
    <source>
        <dbReference type="Proteomes" id="UP001157418"/>
    </source>
</evidence>
<evidence type="ECO:0000259" key="3">
    <source>
        <dbReference type="Pfam" id="PF00731"/>
    </source>
</evidence>
<accession>A0AAU9MQY5</accession>
<evidence type="ECO:0000313" key="4">
    <source>
        <dbReference type="EMBL" id="CAH1428967.1"/>
    </source>
</evidence>
<dbReference type="AlphaFoldDB" id="A0AAU9MQY5"/>
<comment type="caution">
    <text evidence="4">The sequence shown here is derived from an EMBL/GenBank/DDBJ whole genome shotgun (WGS) entry which is preliminary data.</text>
</comment>
<proteinExistence type="predicted"/>
<dbReference type="Pfam" id="PF00731">
    <property type="entry name" value="AIRC"/>
    <property type="match status" value="1"/>
</dbReference>
<reference evidence="4 5" key="1">
    <citation type="submission" date="2022-01" db="EMBL/GenBank/DDBJ databases">
        <authorList>
            <person name="Xiong W."/>
            <person name="Schranz E."/>
        </authorList>
    </citation>
    <scope>NUCLEOTIDE SEQUENCE [LARGE SCALE GENOMIC DNA]</scope>
</reference>
<gene>
    <name evidence="4" type="ORF">LVIROSA_LOCUS15857</name>
</gene>
<dbReference type="EMBL" id="CAKMRJ010002348">
    <property type="protein sequence ID" value="CAH1428967.1"/>
    <property type="molecule type" value="Genomic_DNA"/>
</dbReference>
<evidence type="ECO:0000256" key="2">
    <source>
        <dbReference type="ARBA" id="ARBA00012329"/>
    </source>
</evidence>
<dbReference type="SUPFAM" id="SSF52255">
    <property type="entry name" value="N5-CAIR mutase (phosphoribosylaminoimidazole carboxylase, PurE)"/>
    <property type="match status" value="1"/>
</dbReference>
<dbReference type="Proteomes" id="UP001157418">
    <property type="component" value="Unassembled WGS sequence"/>
</dbReference>
<dbReference type="Gene3D" id="3.40.50.1970">
    <property type="match status" value="1"/>
</dbReference>
<name>A0AAU9MQY5_9ASTR</name>
<organism evidence="4 5">
    <name type="scientific">Lactuca virosa</name>
    <dbReference type="NCBI Taxonomy" id="75947"/>
    <lineage>
        <taxon>Eukaryota</taxon>
        <taxon>Viridiplantae</taxon>
        <taxon>Streptophyta</taxon>
        <taxon>Embryophyta</taxon>
        <taxon>Tracheophyta</taxon>
        <taxon>Spermatophyta</taxon>
        <taxon>Magnoliopsida</taxon>
        <taxon>eudicotyledons</taxon>
        <taxon>Gunneridae</taxon>
        <taxon>Pentapetalae</taxon>
        <taxon>asterids</taxon>
        <taxon>campanulids</taxon>
        <taxon>Asterales</taxon>
        <taxon>Asteraceae</taxon>
        <taxon>Cichorioideae</taxon>
        <taxon>Cichorieae</taxon>
        <taxon>Lactucinae</taxon>
        <taxon>Lactuca</taxon>
    </lineage>
</organism>
<protein>
    <recommendedName>
        <fullName evidence="2">phosphoribosylaminoimidazole carboxylase</fullName>
        <ecNumber evidence="2">4.1.1.21</ecNumber>
    </recommendedName>
</protein>
<dbReference type="GO" id="GO:0006189">
    <property type="term" value="P:'de novo' IMP biosynthetic process"/>
    <property type="evidence" value="ECO:0007669"/>
    <property type="project" value="InterPro"/>
</dbReference>
<feature type="domain" description="PurE" evidence="3">
    <location>
        <begin position="42"/>
        <end position="69"/>
    </location>
</feature>